<dbReference type="AlphaFoldDB" id="A0A366KBD5"/>
<evidence type="ECO:0000313" key="2">
    <source>
        <dbReference type="Proteomes" id="UP000252345"/>
    </source>
</evidence>
<keyword evidence="2" id="KW-1185">Reference proteome</keyword>
<evidence type="ECO:0000313" key="1">
    <source>
        <dbReference type="EMBL" id="RBP98909.1"/>
    </source>
</evidence>
<protein>
    <submittedName>
        <fullName evidence="1">Uncharacterized protein</fullName>
    </submittedName>
</protein>
<sequence>MDMVVAGARVTAQPVPDGHPPAFSLGSLGIVEAHFRDELVGYLLPFVVAEYSVFSTDGK</sequence>
<comment type="caution">
    <text evidence="1">The sequence shown here is derived from an EMBL/GenBank/DDBJ whole genome shotgun (WGS) entry which is preliminary data.</text>
</comment>
<organism evidence="1 2">
    <name type="scientific">Bifidobacterium xylocopae</name>
    <dbReference type="NCBI Taxonomy" id="2493119"/>
    <lineage>
        <taxon>Bacteria</taxon>
        <taxon>Bacillati</taxon>
        <taxon>Actinomycetota</taxon>
        <taxon>Actinomycetes</taxon>
        <taxon>Bifidobacteriales</taxon>
        <taxon>Bifidobacteriaceae</taxon>
        <taxon>Bifidobacterium</taxon>
    </lineage>
</organism>
<gene>
    <name evidence="1" type="ORF">CRD59_06640</name>
</gene>
<name>A0A366KBD5_9BIFI</name>
<reference evidence="1 2" key="1">
    <citation type="submission" date="2017-10" db="EMBL/GenBank/DDBJ databases">
        <title>Bifidobacterium xylocopum sp. nov. and Bifidobacterium aemilianum sp. nov., from the carpenter bee (Xylocopa violacea) digestive tract.</title>
        <authorList>
            <person name="Alberoni D."/>
            <person name="Baffoni L."/>
            <person name="Di Gioia D."/>
            <person name="Gaggia F."/>
            <person name="Biavati B."/>
        </authorList>
    </citation>
    <scope>NUCLEOTIDE SEQUENCE [LARGE SCALE GENOMIC DNA]</scope>
    <source>
        <strain evidence="1 2">XV2</strain>
    </source>
</reference>
<accession>A0A366KBD5</accession>
<dbReference type="Proteomes" id="UP000252345">
    <property type="component" value="Unassembled WGS sequence"/>
</dbReference>
<proteinExistence type="predicted"/>
<dbReference type="EMBL" id="PDCH01000016">
    <property type="protein sequence ID" value="RBP98909.1"/>
    <property type="molecule type" value="Genomic_DNA"/>
</dbReference>